<accession>C6LE68</accession>
<feature type="domain" description="Glycoside hydrolase family 3 N-terminal" evidence="9">
    <location>
        <begin position="231"/>
        <end position="491"/>
    </location>
</feature>
<keyword evidence="12" id="KW-1185">Reference proteome</keyword>
<feature type="signal peptide" evidence="8">
    <location>
        <begin position="1"/>
        <end position="27"/>
    </location>
</feature>
<dbReference type="Gene3D" id="3.20.20.300">
    <property type="entry name" value="Glycoside hydrolase, family 3, N-terminal domain"/>
    <property type="match status" value="1"/>
</dbReference>
<feature type="compositionally biased region" description="Low complexity" evidence="7">
    <location>
        <begin position="816"/>
        <end position="826"/>
    </location>
</feature>
<dbReference type="GO" id="GO:0009251">
    <property type="term" value="P:glucan catabolic process"/>
    <property type="evidence" value="ECO:0007669"/>
    <property type="project" value="TreeGrafter"/>
</dbReference>
<dbReference type="InterPro" id="IPR002772">
    <property type="entry name" value="Glyco_hydro_3_C"/>
</dbReference>
<reference evidence="11" key="1">
    <citation type="submission" date="2009-07" db="EMBL/GenBank/DDBJ databases">
        <authorList>
            <person name="Weinstock G."/>
            <person name="Sodergren E."/>
            <person name="Clifton S."/>
            <person name="Fulton L."/>
            <person name="Fulton B."/>
            <person name="Courtney L."/>
            <person name="Fronick C."/>
            <person name="Harrison M."/>
            <person name="Strong C."/>
            <person name="Farmer C."/>
            <person name="Delahaunty K."/>
            <person name="Markovic C."/>
            <person name="Hall O."/>
            <person name="Minx P."/>
            <person name="Tomlinson C."/>
            <person name="Mitreva M."/>
            <person name="Nelson J."/>
            <person name="Hou S."/>
            <person name="Wollam A."/>
            <person name="Pepin K.H."/>
            <person name="Johnson M."/>
            <person name="Bhonagiri V."/>
            <person name="Nash W.E."/>
            <person name="Warren W."/>
            <person name="Chinwalla A."/>
            <person name="Mardis E.R."/>
            <person name="Wilson R.K."/>
        </authorList>
    </citation>
    <scope>NUCLEOTIDE SEQUENCE [LARGE SCALE GENOMIC DNA]</scope>
    <source>
        <strain evidence="11">DSM 14469</strain>
    </source>
</reference>
<keyword evidence="4 8" id="KW-0732">Signal</keyword>
<feature type="compositionally biased region" description="Acidic residues" evidence="7">
    <location>
        <begin position="863"/>
        <end position="875"/>
    </location>
</feature>
<dbReference type="AlphaFoldDB" id="C6LE68"/>
<dbReference type="PANTHER" id="PTHR30620">
    <property type="entry name" value="PERIPLASMIC BETA-GLUCOSIDASE-RELATED"/>
    <property type="match status" value="1"/>
</dbReference>
<evidence type="ECO:0000256" key="1">
    <source>
        <dbReference type="ARBA" id="ARBA00000448"/>
    </source>
</evidence>
<comment type="caution">
    <text evidence="11">The sequence shown here is derived from an EMBL/GenBank/DDBJ whole genome shotgun (WGS) entry which is preliminary data.</text>
</comment>
<dbReference type="RefSeq" id="WP_006861711.1">
    <property type="nucleotide sequence ID" value="NZ_ACCL02000007.1"/>
</dbReference>
<dbReference type="eggNOG" id="COG1472">
    <property type="taxonomic scope" value="Bacteria"/>
</dbReference>
<dbReference type="Gene3D" id="3.40.50.1700">
    <property type="entry name" value="Glycoside hydrolase family 3 C-terminal domain"/>
    <property type="match status" value="1"/>
</dbReference>
<feature type="compositionally biased region" description="Low complexity" evidence="7">
    <location>
        <begin position="834"/>
        <end position="862"/>
    </location>
</feature>
<evidence type="ECO:0000256" key="7">
    <source>
        <dbReference type="SAM" id="MobiDB-lite"/>
    </source>
</evidence>
<evidence type="ECO:0000256" key="3">
    <source>
        <dbReference type="ARBA" id="ARBA00012744"/>
    </source>
</evidence>
<feature type="region of interest" description="Disordered" evidence="7">
    <location>
        <begin position="797"/>
        <end position="875"/>
    </location>
</feature>
<proteinExistence type="inferred from homology"/>
<evidence type="ECO:0000313" key="12">
    <source>
        <dbReference type="Proteomes" id="UP000005561"/>
    </source>
</evidence>
<organism evidence="11 12">
    <name type="scientific">Marvinbryantia formatexigens DSM 14469</name>
    <dbReference type="NCBI Taxonomy" id="478749"/>
    <lineage>
        <taxon>Bacteria</taxon>
        <taxon>Bacillati</taxon>
        <taxon>Bacillota</taxon>
        <taxon>Clostridia</taxon>
        <taxon>Lachnospirales</taxon>
        <taxon>Lachnospiraceae</taxon>
        <taxon>Marvinbryantia</taxon>
    </lineage>
</organism>
<dbReference type="STRING" id="168384.SAMN05660368_01208"/>
<dbReference type="Pfam" id="PF01915">
    <property type="entry name" value="Glyco_hydro_3_C"/>
    <property type="match status" value="1"/>
</dbReference>
<evidence type="ECO:0000256" key="4">
    <source>
        <dbReference type="ARBA" id="ARBA00022729"/>
    </source>
</evidence>
<dbReference type="PANTHER" id="PTHR30620:SF16">
    <property type="entry name" value="LYSOSOMAL BETA GLUCOSIDASE"/>
    <property type="match status" value="1"/>
</dbReference>
<dbReference type="InterPro" id="IPR001764">
    <property type="entry name" value="Glyco_hydro_3_N"/>
</dbReference>
<dbReference type="OrthoDB" id="9805821at2"/>
<evidence type="ECO:0000256" key="8">
    <source>
        <dbReference type="SAM" id="SignalP"/>
    </source>
</evidence>
<protein>
    <recommendedName>
        <fullName evidence="3">beta-glucosidase</fullName>
        <ecNumber evidence="3">3.2.1.21</ecNumber>
    </recommendedName>
</protein>
<name>C6LE68_9FIRM</name>
<evidence type="ECO:0000256" key="5">
    <source>
        <dbReference type="ARBA" id="ARBA00022801"/>
    </source>
</evidence>
<dbReference type="InterPro" id="IPR036962">
    <property type="entry name" value="Glyco_hydro_3_N_sf"/>
</dbReference>
<dbReference type="InterPro" id="IPR017853">
    <property type="entry name" value="GH"/>
</dbReference>
<evidence type="ECO:0000259" key="10">
    <source>
        <dbReference type="Pfam" id="PF01915"/>
    </source>
</evidence>
<evidence type="ECO:0000313" key="11">
    <source>
        <dbReference type="EMBL" id="EET61272.1"/>
    </source>
</evidence>
<gene>
    <name evidence="11" type="ORF">BRYFOR_06917</name>
</gene>
<dbReference type="Pfam" id="PF00933">
    <property type="entry name" value="Glyco_hydro_3"/>
    <property type="match status" value="1"/>
</dbReference>
<sequence>MKKTMKRTVSVATALTMAASLTGAVFAEDTAEYIAAPYTVEEGIECPTEYLAPVFYENADGPTIGVTLVGVISQDGMYFKDSDNDQELDAFEDWRLSSEERAADLIGKMTQEQRIALLKNALVTSPSATTADEVYDEEGNVILSQLVMLPVEEDENAEEEGEADPMAALGSGFDYSNVTVAEVRSGVLRKDTDTETGALFNNALNQLSEFTAVSKGEVNIPFMLISNPMTTGYPATQGFAAAAIGDGNYDLIQKFAELDAEIWDAKGIRQMYGPQIDLITDPRWSRNETTYTEDPEVMSGIANALVVGYQHGTDGAQDGDVGLIMKHFPGDGAAENGFESHYGMGQWRIYATEGSLEKYQLVGFQAAVDAGVAGIMPSYSRPATDGRSAAQSYKGVEITPEEIGSAYNTTMLQTLLKDTMGFDGFINSDSNIITNQFWGAEDMTEAERYAAVINAGCDVVGDGFSATMDLTSVTEAVTSGLVTEEAFTRATTNRMVSYFDMGMFDNPYRDAAESKALGEEKADEISAMKTELNRKSVVLMKNHENALPLSDTSKKVYVASFTANGEDETALENWTAAFEGAGYTLVESAEEADIAFLDVVPGGVSMSAEYMAVLDLADGLEADQVSTEDQKEKTGETVDVTTLSDVEDIAEIADAVHANGGIVVSSVNISNPWILTNLEPYCDALLGSFSTSVEGRMDVLTGAYNPTGKLPVTMVSCNEVIAVNDTDIDGTTYPVCVSPNDVPGYDKDQYIAEDVLAQSPSGSYAYKDADGNVYTSGFGLSYGAAEAVADAGTAAGAAAKDKPEAETEEVTEDATESATEAQTEAATESETEATSESATEAQTEAAETETAAEGATEVQTEAAETETAETETEAA</sequence>
<keyword evidence="5 11" id="KW-0378">Hydrolase</keyword>
<feature type="compositionally biased region" description="Acidic residues" evidence="7">
    <location>
        <begin position="806"/>
        <end position="815"/>
    </location>
</feature>
<keyword evidence="6" id="KW-0326">Glycosidase</keyword>
<evidence type="ECO:0000256" key="6">
    <source>
        <dbReference type="ARBA" id="ARBA00023295"/>
    </source>
</evidence>
<evidence type="ECO:0000259" key="9">
    <source>
        <dbReference type="Pfam" id="PF00933"/>
    </source>
</evidence>
<dbReference type="InterPro" id="IPR051915">
    <property type="entry name" value="Cellulose_Degrad_GH3"/>
</dbReference>
<comment type="catalytic activity">
    <reaction evidence="1">
        <text>Hydrolysis of terminal, non-reducing beta-D-glucosyl residues with release of beta-D-glucose.</text>
        <dbReference type="EC" id="3.2.1.21"/>
    </reaction>
</comment>
<dbReference type="InterPro" id="IPR036881">
    <property type="entry name" value="Glyco_hydro_3_C_sf"/>
</dbReference>
<feature type="domain" description="Glycoside hydrolase family 3 C-terminal" evidence="10">
    <location>
        <begin position="537"/>
        <end position="782"/>
    </location>
</feature>
<feature type="chain" id="PRO_5002966202" description="beta-glucosidase" evidence="8">
    <location>
        <begin position="28"/>
        <end position="875"/>
    </location>
</feature>
<dbReference type="GO" id="GO:0008422">
    <property type="term" value="F:beta-glucosidase activity"/>
    <property type="evidence" value="ECO:0007669"/>
    <property type="project" value="UniProtKB-EC"/>
</dbReference>
<evidence type="ECO:0000256" key="2">
    <source>
        <dbReference type="ARBA" id="ARBA00005336"/>
    </source>
</evidence>
<dbReference type="SUPFAM" id="SSF52279">
    <property type="entry name" value="Beta-D-glucan exohydrolase, C-terminal domain"/>
    <property type="match status" value="1"/>
</dbReference>
<dbReference type="EMBL" id="ACCL02000007">
    <property type="protein sequence ID" value="EET61272.1"/>
    <property type="molecule type" value="Genomic_DNA"/>
</dbReference>
<dbReference type="EC" id="3.2.1.21" evidence="3"/>
<dbReference type="Proteomes" id="UP000005561">
    <property type="component" value="Unassembled WGS sequence"/>
</dbReference>
<comment type="similarity">
    <text evidence="2">Belongs to the glycosyl hydrolase 3 family.</text>
</comment>
<dbReference type="SUPFAM" id="SSF51445">
    <property type="entry name" value="(Trans)glycosidases"/>
    <property type="match status" value="1"/>
</dbReference>